<dbReference type="EMBL" id="CP144698">
    <property type="protein sequence ID" value="WVZ16699.1"/>
    <property type="molecule type" value="Genomic_DNA"/>
</dbReference>
<evidence type="ECO:0000313" key="2">
    <source>
        <dbReference type="EMBL" id="WVZ16699.1"/>
    </source>
</evidence>
<dbReference type="Proteomes" id="UP001374535">
    <property type="component" value="Chromosome 3"/>
</dbReference>
<reference evidence="2 3" key="1">
    <citation type="journal article" date="2023" name="Life. Sci Alliance">
        <title>Evolutionary insights into 3D genome organization and epigenetic landscape of Vigna mungo.</title>
        <authorList>
            <person name="Junaid A."/>
            <person name="Singh B."/>
            <person name="Bhatia S."/>
        </authorList>
    </citation>
    <scope>NUCLEOTIDE SEQUENCE [LARGE SCALE GENOMIC DNA]</scope>
    <source>
        <strain evidence="2">Urdbean</strain>
    </source>
</reference>
<sequence length="119" mass="13367">MNLMALIVLSSMMNTVMSFLRVFLKNMLPSFLSIESTFETPPITEVKSFLLAHESSSNCFQRKLFPPSENYSQSCENPSSRLKYAVPQFKEILITQPSLIRLLVTGVVVVVATDLTTQC</sequence>
<accession>A0AAQ3S5Q6</accession>
<proteinExistence type="predicted"/>
<gene>
    <name evidence="2" type="ORF">V8G54_009681</name>
</gene>
<dbReference type="AlphaFoldDB" id="A0AAQ3S5Q6"/>
<evidence type="ECO:0000256" key="1">
    <source>
        <dbReference type="SAM" id="SignalP"/>
    </source>
</evidence>
<feature type="chain" id="PRO_5042813005" evidence="1">
    <location>
        <begin position="19"/>
        <end position="119"/>
    </location>
</feature>
<protein>
    <submittedName>
        <fullName evidence="2">Uncharacterized protein</fullName>
    </submittedName>
</protein>
<keyword evidence="3" id="KW-1185">Reference proteome</keyword>
<organism evidence="2 3">
    <name type="scientific">Vigna mungo</name>
    <name type="common">Black gram</name>
    <name type="synonym">Phaseolus mungo</name>
    <dbReference type="NCBI Taxonomy" id="3915"/>
    <lineage>
        <taxon>Eukaryota</taxon>
        <taxon>Viridiplantae</taxon>
        <taxon>Streptophyta</taxon>
        <taxon>Embryophyta</taxon>
        <taxon>Tracheophyta</taxon>
        <taxon>Spermatophyta</taxon>
        <taxon>Magnoliopsida</taxon>
        <taxon>eudicotyledons</taxon>
        <taxon>Gunneridae</taxon>
        <taxon>Pentapetalae</taxon>
        <taxon>rosids</taxon>
        <taxon>fabids</taxon>
        <taxon>Fabales</taxon>
        <taxon>Fabaceae</taxon>
        <taxon>Papilionoideae</taxon>
        <taxon>50 kb inversion clade</taxon>
        <taxon>NPAAA clade</taxon>
        <taxon>indigoferoid/millettioid clade</taxon>
        <taxon>Phaseoleae</taxon>
        <taxon>Vigna</taxon>
    </lineage>
</organism>
<evidence type="ECO:0000313" key="3">
    <source>
        <dbReference type="Proteomes" id="UP001374535"/>
    </source>
</evidence>
<name>A0AAQ3S5Q6_VIGMU</name>
<keyword evidence="1" id="KW-0732">Signal</keyword>
<feature type="signal peptide" evidence="1">
    <location>
        <begin position="1"/>
        <end position="18"/>
    </location>
</feature>